<evidence type="ECO:0000313" key="7">
    <source>
        <dbReference type="Proteomes" id="UP000739538"/>
    </source>
</evidence>
<dbReference type="GO" id="GO:0005524">
    <property type="term" value="F:ATP binding"/>
    <property type="evidence" value="ECO:0007669"/>
    <property type="project" value="UniProtKB-KW"/>
</dbReference>
<gene>
    <name evidence="6" type="ORF">KDA27_08910</name>
</gene>
<organism evidence="6 7">
    <name type="scientific">Eiseniibacteriota bacterium</name>
    <dbReference type="NCBI Taxonomy" id="2212470"/>
    <lineage>
        <taxon>Bacteria</taxon>
        <taxon>Candidatus Eiseniibacteriota</taxon>
    </lineage>
</organism>
<evidence type="ECO:0000259" key="5">
    <source>
        <dbReference type="PROSITE" id="PS50893"/>
    </source>
</evidence>
<evidence type="ECO:0000313" key="6">
    <source>
        <dbReference type="EMBL" id="MCA9755907.1"/>
    </source>
</evidence>
<evidence type="ECO:0000256" key="2">
    <source>
        <dbReference type="ARBA" id="ARBA00022448"/>
    </source>
</evidence>
<keyword evidence="3" id="KW-0547">Nucleotide-binding</keyword>
<accession>A0A956NBU2</accession>
<proteinExistence type="inferred from homology"/>
<dbReference type="GO" id="GO:0016887">
    <property type="term" value="F:ATP hydrolysis activity"/>
    <property type="evidence" value="ECO:0007669"/>
    <property type="project" value="InterPro"/>
</dbReference>
<protein>
    <submittedName>
        <fullName evidence="6">ABC transporter ATP-binding protein</fullName>
    </submittedName>
</protein>
<dbReference type="EMBL" id="JAGQHS010000035">
    <property type="protein sequence ID" value="MCA9755907.1"/>
    <property type="molecule type" value="Genomic_DNA"/>
</dbReference>
<comment type="similarity">
    <text evidence="1">Belongs to the ABC transporter superfamily.</text>
</comment>
<evidence type="ECO:0000256" key="3">
    <source>
        <dbReference type="ARBA" id="ARBA00022741"/>
    </source>
</evidence>
<reference evidence="6" key="1">
    <citation type="submission" date="2020-04" db="EMBL/GenBank/DDBJ databases">
        <authorList>
            <person name="Zhang T."/>
        </authorList>
    </citation>
    <scope>NUCLEOTIDE SEQUENCE</scope>
    <source>
        <strain evidence="6">HKST-UBA02</strain>
    </source>
</reference>
<dbReference type="InterPro" id="IPR003439">
    <property type="entry name" value="ABC_transporter-like_ATP-bd"/>
</dbReference>
<feature type="domain" description="ABC transporter" evidence="5">
    <location>
        <begin position="35"/>
        <end position="264"/>
    </location>
</feature>
<dbReference type="PANTHER" id="PTHR43335">
    <property type="entry name" value="ABC TRANSPORTER, ATP-BINDING PROTEIN"/>
    <property type="match status" value="1"/>
</dbReference>
<keyword evidence="4 6" id="KW-0067">ATP-binding</keyword>
<dbReference type="Pfam" id="PF00005">
    <property type="entry name" value="ABC_tran"/>
    <property type="match status" value="1"/>
</dbReference>
<dbReference type="Gene3D" id="3.40.50.300">
    <property type="entry name" value="P-loop containing nucleotide triphosphate hydrolases"/>
    <property type="match status" value="1"/>
</dbReference>
<name>A0A956NBU2_UNCEI</name>
<dbReference type="AlphaFoldDB" id="A0A956NBU2"/>
<dbReference type="CDD" id="cd03230">
    <property type="entry name" value="ABC_DR_subfamily_A"/>
    <property type="match status" value="1"/>
</dbReference>
<evidence type="ECO:0000256" key="1">
    <source>
        <dbReference type="ARBA" id="ARBA00005417"/>
    </source>
</evidence>
<dbReference type="InterPro" id="IPR003593">
    <property type="entry name" value="AAA+_ATPase"/>
</dbReference>
<dbReference type="Proteomes" id="UP000739538">
    <property type="component" value="Unassembled WGS sequence"/>
</dbReference>
<keyword evidence="2" id="KW-0813">Transport</keyword>
<evidence type="ECO:0000256" key="4">
    <source>
        <dbReference type="ARBA" id="ARBA00022840"/>
    </source>
</evidence>
<dbReference type="InterPro" id="IPR027417">
    <property type="entry name" value="P-loop_NTPase"/>
</dbReference>
<sequence>MTSEQDRTAAGIEVARAVAGQRSPFPSQNSSTPWIEFEGVNLDRGGRPVLRDLSASLGGAAVGLVGANGAGKSTLIGALLGVLRARTGRIRVLGLELPAAAQEVRTRAGVMAEQAGVFPGGSGVEAVMFAGQLTGLRKKEALRRAHRALDALDVGEERYRPTHGYSTGMRQRCKLAMSLVHDPEILILDEPTVGLDPPGRLQLLELIRDLKTEGRRILISTHILQDAEFLCDELLLLQAGTVAYSGTISDLVGTRDEMLIARGPRLGAQLAAALAESGTQVLASNVDEVRFRSSPESLRVFWQLVANRALEVRRLERHSLDFEDAVVEAMTGAGAGSQQRGVGR</sequence>
<comment type="caution">
    <text evidence="6">The sequence shown here is derived from an EMBL/GenBank/DDBJ whole genome shotgun (WGS) entry which is preliminary data.</text>
</comment>
<reference evidence="6" key="2">
    <citation type="journal article" date="2021" name="Microbiome">
        <title>Successional dynamics and alternative stable states in a saline activated sludge microbial community over 9 years.</title>
        <authorList>
            <person name="Wang Y."/>
            <person name="Ye J."/>
            <person name="Ju F."/>
            <person name="Liu L."/>
            <person name="Boyd J.A."/>
            <person name="Deng Y."/>
            <person name="Parks D.H."/>
            <person name="Jiang X."/>
            <person name="Yin X."/>
            <person name="Woodcroft B.J."/>
            <person name="Tyson G.W."/>
            <person name="Hugenholtz P."/>
            <person name="Polz M.F."/>
            <person name="Zhang T."/>
        </authorList>
    </citation>
    <scope>NUCLEOTIDE SEQUENCE</scope>
    <source>
        <strain evidence="6">HKST-UBA02</strain>
    </source>
</reference>
<dbReference type="PANTHER" id="PTHR43335:SF2">
    <property type="entry name" value="ABC TRANSPORTER, ATP-BINDING PROTEIN"/>
    <property type="match status" value="1"/>
</dbReference>
<dbReference type="SUPFAM" id="SSF52540">
    <property type="entry name" value="P-loop containing nucleoside triphosphate hydrolases"/>
    <property type="match status" value="1"/>
</dbReference>
<dbReference type="SMART" id="SM00382">
    <property type="entry name" value="AAA"/>
    <property type="match status" value="1"/>
</dbReference>
<dbReference type="PROSITE" id="PS50893">
    <property type="entry name" value="ABC_TRANSPORTER_2"/>
    <property type="match status" value="1"/>
</dbReference>